<organism evidence="1 2">
    <name type="scientific">Vibrio ishigakensis</name>
    <dbReference type="NCBI Taxonomy" id="1481914"/>
    <lineage>
        <taxon>Bacteria</taxon>
        <taxon>Pseudomonadati</taxon>
        <taxon>Pseudomonadota</taxon>
        <taxon>Gammaproteobacteria</taxon>
        <taxon>Vibrionales</taxon>
        <taxon>Vibrionaceae</taxon>
        <taxon>Vibrio</taxon>
    </lineage>
</organism>
<dbReference type="EMBL" id="BBSA01000011">
    <property type="protein sequence ID" value="GAM64117.1"/>
    <property type="molecule type" value="Genomic_DNA"/>
</dbReference>
<dbReference type="AlphaFoldDB" id="A0A0B8PHL2"/>
<dbReference type="SUPFAM" id="SSF56300">
    <property type="entry name" value="Metallo-dependent phosphatases"/>
    <property type="match status" value="1"/>
</dbReference>
<evidence type="ECO:0008006" key="3">
    <source>
        <dbReference type="Google" id="ProtNLM"/>
    </source>
</evidence>
<dbReference type="Gene3D" id="3.60.21.70">
    <property type="entry name" value="PhoD-like phosphatase"/>
    <property type="match status" value="1"/>
</dbReference>
<gene>
    <name evidence="1" type="ORF">JCM19232_3393</name>
</gene>
<reference evidence="1 2" key="2">
    <citation type="submission" date="2015-01" db="EMBL/GenBank/DDBJ databases">
        <authorList>
            <consortium name="NBRP consortium"/>
            <person name="Sawabe T."/>
            <person name="Meirelles P."/>
            <person name="Feng G."/>
            <person name="Sayaka M."/>
            <person name="Hattori M."/>
            <person name="Ohkuma M."/>
        </authorList>
    </citation>
    <scope>NUCLEOTIDE SEQUENCE [LARGE SCALE GENOMIC DNA]</scope>
    <source>
        <strain evidence="1 2">JCM19232</strain>
    </source>
</reference>
<dbReference type="PANTHER" id="PTHR37031">
    <property type="entry name" value="METALLOPHOSPHATASE BINDING DOMAIN PROTEIN"/>
    <property type="match status" value="1"/>
</dbReference>
<sequence length="378" mass="42812">MLSAVVVENAWQLTDTAMPPTIAQAKLALYQQEQLAMEDFIAGLTNVQRVMAHLPVAMILDDHDITDDFNLHRGWEETVYSHPLSKRMVGNGMLAYLINQAWGNSPNTFLPSMFEKVQQALNAPTEPPFDALLDKLIKLEAWDFEWQTSPPLIVLDTRTRRWRSESSATQPSGLLDWEALTELQNRLSGHSSVLLVSAAPIFGVKLIEVIQRIVTACGHPLAVDAEYWMAHPGTAQGILNVFRHRKTPQNFVVLSGDVHYSFVYDVELRGRHNSPEIWQICSSGLRNSFPEPLLGIMDKLNRWLYSPRSPLNWFTKRRLMRITPRKPMGAPSGRRLLNHSGIGLVQLDEEGRPIKIAQLIGEGRAVEFEGREEEANWH</sequence>
<reference evidence="1 2" key="1">
    <citation type="submission" date="2015-01" db="EMBL/GenBank/DDBJ databases">
        <title>Vibrio sp. C5 JCM 19232 whole genome shotgun sequence.</title>
        <authorList>
            <person name="Sawabe T."/>
            <person name="Meirelles P."/>
            <person name="Feng G."/>
            <person name="Sayaka M."/>
            <person name="Hattori M."/>
            <person name="Ohkuma M."/>
        </authorList>
    </citation>
    <scope>NUCLEOTIDE SEQUENCE [LARGE SCALE GENOMIC DNA]</scope>
    <source>
        <strain evidence="1 2">JCM19232</strain>
    </source>
</reference>
<name>A0A0B8PHL2_9VIBR</name>
<dbReference type="PANTHER" id="PTHR37031:SF2">
    <property type="entry name" value="PHOD-LIKE PHOSPHATASE METALLOPHOSPHATASE DOMAIN-CONTAINING PROTEIN"/>
    <property type="match status" value="1"/>
</dbReference>
<comment type="caution">
    <text evidence="1">The sequence shown here is derived from an EMBL/GenBank/DDBJ whole genome shotgun (WGS) entry which is preliminary data.</text>
</comment>
<accession>A0A0B8PHL2</accession>
<evidence type="ECO:0000313" key="1">
    <source>
        <dbReference type="EMBL" id="GAM64117.1"/>
    </source>
</evidence>
<dbReference type="Proteomes" id="UP000031670">
    <property type="component" value="Unassembled WGS sequence"/>
</dbReference>
<dbReference type="InterPro" id="IPR038607">
    <property type="entry name" value="PhoD-like_sf"/>
</dbReference>
<dbReference type="InterPro" id="IPR029052">
    <property type="entry name" value="Metallo-depent_PP-like"/>
</dbReference>
<protein>
    <recommendedName>
        <fullName evidence="3">PhoD-like phosphatase metallophosphatase domain-containing protein</fullName>
    </recommendedName>
</protein>
<evidence type="ECO:0000313" key="2">
    <source>
        <dbReference type="Proteomes" id="UP000031670"/>
    </source>
</evidence>
<proteinExistence type="predicted"/>